<dbReference type="Proteomes" id="UP001602013">
    <property type="component" value="Unassembled WGS sequence"/>
</dbReference>
<gene>
    <name evidence="1" type="ORF">ACFYXI_39455</name>
</gene>
<evidence type="ECO:0000313" key="2">
    <source>
        <dbReference type="Proteomes" id="UP001602013"/>
    </source>
</evidence>
<proteinExistence type="predicted"/>
<protein>
    <submittedName>
        <fullName evidence="1">Uncharacterized protein</fullName>
    </submittedName>
</protein>
<dbReference type="RefSeq" id="WP_387417845.1">
    <property type="nucleotide sequence ID" value="NZ_JBIASD010000052.1"/>
</dbReference>
<keyword evidence="2" id="KW-1185">Reference proteome</keyword>
<dbReference type="EMBL" id="JBIASD010000052">
    <property type="protein sequence ID" value="MFF3671678.1"/>
    <property type="molecule type" value="Genomic_DNA"/>
</dbReference>
<sequence>MAVALQRESTEYLYLGITGGPPSVGAEFALLAAGQRPDSGDWKTAVVVSGQAHALWADAKGSGVKGDYYIGCLVGAFGGNTVAPPPGDYQVWLRLTDTTEQPVRIAPIALEIA</sequence>
<accession>A0ABW6T5A9</accession>
<reference evidence="1 2" key="1">
    <citation type="submission" date="2024-10" db="EMBL/GenBank/DDBJ databases">
        <title>The Natural Products Discovery Center: Release of the First 8490 Sequenced Strains for Exploring Actinobacteria Biosynthetic Diversity.</title>
        <authorList>
            <person name="Kalkreuter E."/>
            <person name="Kautsar S.A."/>
            <person name="Yang D."/>
            <person name="Bader C.D."/>
            <person name="Teijaro C.N."/>
            <person name="Fluegel L."/>
            <person name="Davis C.M."/>
            <person name="Simpson J.R."/>
            <person name="Lauterbach L."/>
            <person name="Steele A.D."/>
            <person name="Gui C."/>
            <person name="Meng S."/>
            <person name="Li G."/>
            <person name="Viehrig K."/>
            <person name="Ye F."/>
            <person name="Su P."/>
            <person name="Kiefer A.F."/>
            <person name="Nichols A."/>
            <person name="Cepeda A.J."/>
            <person name="Yan W."/>
            <person name="Fan B."/>
            <person name="Jiang Y."/>
            <person name="Adhikari A."/>
            <person name="Zheng C.-J."/>
            <person name="Schuster L."/>
            <person name="Cowan T.M."/>
            <person name="Smanski M.J."/>
            <person name="Chevrette M.G."/>
            <person name="De Carvalho L.P.S."/>
            <person name="Shen B."/>
        </authorList>
    </citation>
    <scope>NUCLEOTIDE SEQUENCE [LARGE SCALE GENOMIC DNA]</scope>
    <source>
        <strain evidence="1 2">NPDC002173</strain>
    </source>
</reference>
<name>A0ABW6T5A9_9ACTN</name>
<evidence type="ECO:0000313" key="1">
    <source>
        <dbReference type="EMBL" id="MFF3671678.1"/>
    </source>
</evidence>
<comment type="caution">
    <text evidence="1">The sequence shown here is derived from an EMBL/GenBank/DDBJ whole genome shotgun (WGS) entry which is preliminary data.</text>
</comment>
<organism evidence="1 2">
    <name type="scientific">Microtetraspora malaysiensis</name>
    <dbReference type="NCBI Taxonomy" id="161358"/>
    <lineage>
        <taxon>Bacteria</taxon>
        <taxon>Bacillati</taxon>
        <taxon>Actinomycetota</taxon>
        <taxon>Actinomycetes</taxon>
        <taxon>Streptosporangiales</taxon>
        <taxon>Streptosporangiaceae</taxon>
        <taxon>Microtetraspora</taxon>
    </lineage>
</organism>